<comment type="caution">
    <text evidence="3">The sequence shown here is derived from an EMBL/GenBank/DDBJ whole genome shotgun (WGS) entry which is preliminary data.</text>
</comment>
<proteinExistence type="predicted"/>
<evidence type="ECO:0000313" key="4">
    <source>
        <dbReference type="EMBL" id="TGG40932.1"/>
    </source>
</evidence>
<dbReference type="EMBL" id="SJSA01000001">
    <property type="protein sequence ID" value="TGG40932.1"/>
    <property type="molecule type" value="Genomic_DNA"/>
</dbReference>
<reference evidence="3 5" key="1">
    <citation type="submission" date="2019-02" db="EMBL/GenBank/DDBJ databases">
        <title>Isolation and identification of novel species under the genus Muribaculum.</title>
        <authorList>
            <person name="Miyake S."/>
            <person name="Ding Y."/>
            <person name="Low A."/>
            <person name="Soh M."/>
            <person name="Seedorf H."/>
        </authorList>
    </citation>
    <scope>NUCLEOTIDE SEQUENCE [LARGE SCALE GENOMIC DNA]</scope>
    <source>
        <strain evidence="3 5">TLL-A3</strain>
        <plasmid evidence="1">pTAA-3-3</plasmid>
    </source>
</reference>
<gene>
    <name evidence="3" type="ORF">EZ315_00155</name>
    <name evidence="4" type="ORF">EZ315_09740</name>
    <name evidence="2" type="ORF">EZ315_09885</name>
    <name evidence="1" type="ORF">EZ315_16225</name>
</gene>
<dbReference type="EMBL" id="SJSA01000005">
    <property type="protein sequence ID" value="TGG34895.1"/>
    <property type="molecule type" value="Genomic_DNA"/>
</dbReference>
<evidence type="ECO:0000313" key="2">
    <source>
        <dbReference type="EMBL" id="TGG36186.1"/>
    </source>
</evidence>
<sequence length="92" mass="9568">MNGLQIDTTTGDLLVAPSGALIAPADSFIAEFVIRSLRGDIKEHPLLGAEAPLMLAGTPDPFWPGNTKKMLQACGLPVSNLTLSPDGVVIIS</sequence>
<dbReference type="Proteomes" id="UP000297635">
    <property type="component" value="Unassembled WGS sequence"/>
</dbReference>
<dbReference type="EMBL" id="SJSA01000001">
    <property type="protein sequence ID" value="TGG39199.1"/>
    <property type="molecule type" value="Genomic_DNA"/>
</dbReference>
<evidence type="ECO:0000313" key="5">
    <source>
        <dbReference type="Proteomes" id="UP000297635"/>
    </source>
</evidence>
<keyword evidence="5" id="KW-1185">Reference proteome</keyword>
<evidence type="ECO:0000313" key="3">
    <source>
        <dbReference type="EMBL" id="TGG39199.1"/>
    </source>
</evidence>
<dbReference type="GeneID" id="82151328"/>
<protein>
    <submittedName>
        <fullName evidence="3">Uncharacterized protein</fullName>
    </submittedName>
</protein>
<name>A0A4Z0V244_9BACT</name>
<dbReference type="EMBL" id="SJSA01000002">
    <property type="protein sequence ID" value="TGG36186.1"/>
    <property type="molecule type" value="Genomic_DNA"/>
</dbReference>
<dbReference type="AlphaFoldDB" id="A0A4Z0V244"/>
<geneLocation type="plasmid" evidence="1">
    <name>pTAA-3-3</name>
</geneLocation>
<dbReference type="RefSeq" id="WP_135469464.1">
    <property type="nucleotide sequence ID" value="NZ_SJSA01000001.1"/>
</dbReference>
<organism evidence="3 5">
    <name type="scientific">Duncaniella freteri</name>
    <dbReference type="NCBI Taxonomy" id="2530391"/>
    <lineage>
        <taxon>Bacteria</taxon>
        <taxon>Pseudomonadati</taxon>
        <taxon>Bacteroidota</taxon>
        <taxon>Bacteroidia</taxon>
        <taxon>Bacteroidales</taxon>
        <taxon>Muribaculaceae</taxon>
        <taxon>Duncaniella</taxon>
    </lineage>
</organism>
<evidence type="ECO:0000313" key="1">
    <source>
        <dbReference type="EMBL" id="TGG34895.1"/>
    </source>
</evidence>
<keyword evidence="1" id="KW-0614">Plasmid</keyword>
<accession>A0A4Z0V244</accession>